<keyword evidence="7" id="KW-1185">Reference proteome</keyword>
<keyword evidence="3" id="KW-0106">Calcium</keyword>
<dbReference type="Gene3D" id="2.60.120.560">
    <property type="entry name" value="Exo-inulinase, domain 1"/>
    <property type="match status" value="2"/>
</dbReference>
<dbReference type="PANTHER" id="PTHR38340">
    <property type="entry name" value="S-LAYER PROTEIN"/>
    <property type="match status" value="1"/>
</dbReference>
<dbReference type="GO" id="GO:0005509">
    <property type="term" value="F:calcium ion binding"/>
    <property type="evidence" value="ECO:0007669"/>
    <property type="project" value="InterPro"/>
</dbReference>
<dbReference type="Gene3D" id="2.150.10.10">
    <property type="entry name" value="Serralysin-like metalloprotease, C-terminal"/>
    <property type="match status" value="7"/>
</dbReference>
<gene>
    <name evidence="6" type="ORF">CLV83_2448</name>
</gene>
<dbReference type="RefSeq" id="WP_165900296.1">
    <property type="nucleotide sequence ID" value="NZ_SMFU01000008.1"/>
</dbReference>
<comment type="caution">
    <text evidence="6">The sequence shown here is derived from an EMBL/GenBank/DDBJ whole genome shotgun (WGS) entry which is preliminary data.</text>
</comment>
<dbReference type="InterPro" id="IPR053786">
    <property type="entry name" value="LEPRxLL_CS"/>
</dbReference>
<evidence type="ECO:0000256" key="5">
    <source>
        <dbReference type="SAM" id="MobiDB-lite"/>
    </source>
</evidence>
<dbReference type="InterPro" id="IPR018511">
    <property type="entry name" value="Hemolysin-typ_Ca-bd_CS"/>
</dbReference>
<dbReference type="Proteomes" id="UP000294546">
    <property type="component" value="Unassembled WGS sequence"/>
</dbReference>
<dbReference type="PANTHER" id="PTHR38340:SF1">
    <property type="entry name" value="S-LAYER PROTEIN"/>
    <property type="match status" value="1"/>
</dbReference>
<dbReference type="InterPro" id="IPR001343">
    <property type="entry name" value="Hemolysn_Ca-bd"/>
</dbReference>
<organism evidence="6 7">
    <name type="scientific">Marinobacterium mangrovicola</name>
    <dbReference type="NCBI Taxonomy" id="1476959"/>
    <lineage>
        <taxon>Bacteria</taxon>
        <taxon>Pseudomonadati</taxon>
        <taxon>Pseudomonadota</taxon>
        <taxon>Gammaproteobacteria</taxon>
        <taxon>Oceanospirillales</taxon>
        <taxon>Oceanospirillaceae</taxon>
        <taxon>Marinobacterium</taxon>
    </lineage>
</organism>
<evidence type="ECO:0000256" key="2">
    <source>
        <dbReference type="ARBA" id="ARBA00022525"/>
    </source>
</evidence>
<comment type="subcellular location">
    <subcellularLocation>
        <location evidence="1">Secreted</location>
    </subcellularLocation>
</comment>
<evidence type="ECO:0000256" key="4">
    <source>
        <dbReference type="SAM" id="Coils"/>
    </source>
</evidence>
<reference evidence="6 7" key="1">
    <citation type="submission" date="2019-03" db="EMBL/GenBank/DDBJ databases">
        <title>Genomic Encyclopedia of Archaeal and Bacterial Type Strains, Phase II (KMG-II): from individual species to whole genera.</title>
        <authorList>
            <person name="Goeker M."/>
        </authorList>
    </citation>
    <scope>NUCLEOTIDE SEQUENCE [LARGE SCALE GENOMIC DNA]</scope>
    <source>
        <strain evidence="6 7">DSM 27697</strain>
    </source>
</reference>
<dbReference type="SUPFAM" id="SSF51120">
    <property type="entry name" value="beta-Roll"/>
    <property type="match status" value="7"/>
</dbReference>
<dbReference type="EMBL" id="SMFU01000008">
    <property type="protein sequence ID" value="TCK07577.1"/>
    <property type="molecule type" value="Genomic_DNA"/>
</dbReference>
<dbReference type="GO" id="GO:0005576">
    <property type="term" value="C:extracellular region"/>
    <property type="evidence" value="ECO:0007669"/>
    <property type="project" value="UniProtKB-SubCell"/>
</dbReference>
<accession>A0A4R1GGH7</accession>
<dbReference type="PROSITE" id="PS00330">
    <property type="entry name" value="HEMOLYSIN_CALCIUM"/>
    <property type="match status" value="11"/>
</dbReference>
<evidence type="ECO:0000313" key="7">
    <source>
        <dbReference type="Proteomes" id="UP000294546"/>
    </source>
</evidence>
<dbReference type="Pfam" id="PF00353">
    <property type="entry name" value="HemolysinCabind"/>
    <property type="match status" value="24"/>
</dbReference>
<evidence type="ECO:0000256" key="1">
    <source>
        <dbReference type="ARBA" id="ARBA00004613"/>
    </source>
</evidence>
<feature type="region of interest" description="Disordered" evidence="5">
    <location>
        <begin position="6534"/>
        <end position="6554"/>
    </location>
</feature>
<dbReference type="InterPro" id="IPR011049">
    <property type="entry name" value="Serralysin-like_metalloprot_C"/>
</dbReference>
<feature type="coiled-coil region" evidence="4">
    <location>
        <begin position="442"/>
        <end position="469"/>
    </location>
</feature>
<evidence type="ECO:0000313" key="6">
    <source>
        <dbReference type="EMBL" id="TCK07577.1"/>
    </source>
</evidence>
<dbReference type="PRINTS" id="PR00313">
    <property type="entry name" value="CABNDNGRPT"/>
</dbReference>
<name>A0A4R1GGH7_9GAMM</name>
<sequence length="7234" mass="758808">MFEPNELSWFARKSIPRKVPRLFKRKSHQGSPALPQVEALEPRFLLSADLVPFDFAIASDLAADVTLRLDDADEYLQIVDQDGELLEERLLQETSEVRITGSDQSDSLTIGLDSPLSIDVLFFGEQGDDRLIGPSNDAHWIIDGENSGEVFGVRFSDVETLEGAAGNEDLFTFESGGFVDLLEGGDGGFDTVEVSGGASQTYTPTGPDSGFISVDGELIEYRGFEPVEITNPTLGTGTITFDLSSLTDDSFKLSFDSNPDDFKLESLSGSIEEHIFTDPGVGGTITIQLGSGNESITLSNLEDLNADVVILGGAGNDTYYIEDGWAPNLTLTEGDSGGDDTLNFSGFAAGPISVTPTGANEVTIVDSAGAESAFVLSGGTEDNIENIVGADLEMADSQFTELLDGVDSLIAFSTQLMSYEQFDTELPILRDDSGNGVKLGQLNGLVELLDELRHEIADYQIDNAGALDTDSLVTHLDNAFSGGGRTLEYLGASILAPLGIEDGDWTTSDEFSFVISTASGLLSLFDNETVTVTTSDDTVQSFVDDLNAALITAGFTGQLVAGERDGRIYFQVTSDEVSDLQVSAADTATADLFGIPEEGIIPGEPNIAIDDVQSYLSNTGDLTLKVLGGAGLVVSIENGAPKIRLDLDLEGTRSSDFGIQLGDEGDGNGIVFSDLSRMQADTSVNFDLSLSLLSAFGGDDFSLDVSSLESGINANSTTTKDAVSGVDASHLQAEVGFLAVYAEGELDLDAGLQVNLAQTSDIDQTDLSDDFDTSGTLIDTDATPLTETDAAFTGSASMTIDLQLRIDDHINAMDNFDYLAAITTSDSNPFLSANPDLLFDGNTEGSAVTGGFQHFLNFTAIDPTGIVSVLGQYASTLDKLRNNDLLHSVEIPFVSAGLDQLLDWGEIFSDALLFDEGADDSKDGGNRLVTDLNNALETAGLGGLVKVQGSGSAIEFITVDPDLTNLKVVEVDSGIYDAFGFTGTEELAVDDGDVWRLVASPAVLGSLAAGVFKVSYKRNGVGSFIETDVEITADMLSDNTGLGDDTAKLLDANNSATYRTAQEFAQLLRIFGIDQTANYSSGANYDESTERLSYEINLASADLFAFELPTDFELDLAPLLDIESDTRLVVTADGGLDMILGFDLSDAGLAGGSINGENLSDFGVEVKTDPAITAEASPSTLVGRLTSDAHFTLTVTETDNNVETYDFTIAAADTEDNVTIEDLVSDLNDQLANDAALDALIEFGWIDNRVAVAEEVAGSLKSIQASAESSDSAVSQIGIPSVKLINNTDPGALDSGDRLFMAGTGDARTIIGQLDADASFDITLNYSGTDFDAAADTGNRVTTTVTILQADTESNTNIIDLQADIRNAFANTYLGGSETFLGSDPADPETPTLSQLLDVNVQGTRLVITLQDGASFNADDVEVAVSEFKLTSGSNADQLGFGAAATEFDSNNADLLITQADGTSYTVSFDSGDLTFDDIIGAINAAGSVVASYGLDDPSTPNDESNTYIVLTDPSFTAFDEGEVDPNPASFRVEGLNASKASIQLGLNAGLFDPGIHPTGQIEGKAIGGVTVADRFYVSSSNLDQFLTASARVQAGHLIEGLEVVTTGASTELTSGDYAFASDVVGLDIEVFDASGFVAGTYEITAVDTNTNTITIDWDTSALSIAGLSGGIGVLQTGVNATARVGFVGVNITGELDVGIEVALGISDDAGSLFDTDGVLTLDQLQNVDFSDLGLRDVFDLPTLSPLAEIQAIDAANEYGYLDLEVGIEAGSVDFSAIAALFDADNPTISMRIVASGDPLLGLRLVEADYTQLSATTFEVDGDFSALLTDAELDSDSNGDPDGDEQYLVITLPPVDPDDETSKPTRAKVVSAVYDSIDETTLVTIEALSADDNYDDFTLPDETVAAELELLESASLSPLVDVDTTGFDSLLDFENFGFGNILDLLQAVSAFLSQFESFDFLDVNLPVIDKSFNDLLGLAEQYTQMIDDAIDNPATTLQLLETQLNTAIGISSSQFDAIVDVLNANDEADPGDTDPFSAPTDAVDIALVDGNLLQLSLNLGAVFTESLPVGFSDSDLNLPEVFGDTLNLAGFADLAAEGAVLMTLDFGIDTETGEFYILDGTQAVGGITVGGEHISFTAGLGPFMVAIGDKRLDNPAETDISQIHLQAAAGVKVDFAAGGMTTSEFDGGAIEGALLDVSGGVTLGGIGLGGAFEGTVGDGTEVISGSVDGRLPVFFPNEGNHIGDILIGETFGSGYGDLANIDSPFFKVDGTSPSAGDLVVDLSEPLGFFTDFSLDDLSLFSTLILAVDGVDYLLEFLHDTLSGEIGGFTFPILGDDFAKAADFFQTIRDELIGPLRDAIEAVEDAALDFADPDKNIISKMLFDLLGPDGLGILLPEGADPNSSSDQVWTDALSLASPGEAIGLMTNYDDYLFGTGFDGLNDYSESESDEIGETEILWNMTLGQVFSLVDAGFGFDIGIPGLGLETEGDFGLDVWWAMDLTFGLSFAEGFFIQVRNDEGVDPELEVHLEAEFSEGTEITGQLAFLQLVGTVTDLNIDNDLDITNGIDISTFSTGITAAFTIDLFNESLDEDAGDARIGFTQLGSLGFDFHVDAEATVALALELGLNDDLGLTGFPTVTSDFLLYWAINADLEDLSGDMISDGLKVVGFYDIQLDLGEYVSEVLGPIVDEVAKFTGPIQPIIDVFTTPLPPLAQLGLELTLLDLAATFGDFDPSLIETIAEVITLINEIAAISDDTSLLLPIADQFVVYNNGFDVLFSLTPLLTSAASKAEEVFEDAQDVAGAIGGLVGDVASAIGNLDGSGSADIGKTKKTMTKVTSHEKGAFGFPIFEDPMQILGLLMGNDAVLVTYDIGRFYAAFQWSQYFPVYGPLGIAIGLEISAEIDFAVGFDTAGIREFAETDFENPALILGGFYISDTENPDGSGLDVPELTFLGGITAAAELNLGIARAGVGGGLFIQIEFDLFDPNSDGKIRLPELAGNFLNEAKYGSPVLAPLAIFDVTGEIFAQLFAYLKIDFKLFSIDLEFDITPPITILTFEIDFARPPILATELDNGDLILNTGDYAEDRLLGITSDIGEVLTITKHNASGGKVQIDVTSPGAVLGEDSDLLLSYEMDEGSTLKINGGAGNDEFQLIGFDDDEIYLEVDLGEGDDILNVQGAPTSGVSGSRFNIIRGGAGNDIITATGGRDLIIGGSGVDIIDAGYGDDLVIGDEYEESGPTLTVKVKGTDSGDTLSGGAGNDILIGGGGVDDVSGNGGTDLVVGDGALLTFSSPSAIKVFSNLKALNQGGVRETEELATSFGDTLSGGANNDILFGGNGGDTIDGDGGADIIFGGFGPDSINGGSGADIIFGDTGFFAEADDKDNAVNGDGGEADEIYGGTGEDLIFGGGGGDLIYGDEGDPTSGAADTIYGNSGADVIHGDGGADWIYGNGEGDQIYGDDGDDNLDGGAGGDLIKGGDGDDVITATKGNDFLDGQEGSDNYLTKNQGGATGSLISVIDSGVNDDDNDVLLITGTPFDDTYLLRSNTDGSNAFVALLNDFNAVERINYSKSLERIKLDTSLGDDYVAADDTAAEFTIDGNLGDDRFQIGQMFRTQRTESDANVAIDDVFLTIETTRGWLSNGISQAMTIEGSAGNDEFTVFHNLAVLTLNGGDGDDIFTVRAFALAGSQEPQRERTDITGGAGADLVEYAVNAPVNIDGGDGFDTLVVIGTEFGDDFVVTEDGVYGAGLNVNFVNIESLRVDGAEGNDRFFVQSTSEKVMTELFGGLGEDTFFMSGDTPPVVSNDLLGHSGLVLHNIETTEDSDESFSTQSLFGISSNVADNEEPFAVIRQTDGSTIVTESSIFEGGGDSYEIVLTRKPDEDVVIKALAPLPSSQNRELGAFAFRVESPTGVESADGTSVSLTFTTDNWYLPQVVNVYADTKVLEDKTGKSPIGGVFVRPETDGFDPIADDNTNGIADDLEFSFDDNAYEGIHYGVINHIVVAGTDAIQGDLASDTVEDGLTVTLTDPLNGWAVEQVIGRSIQIIEGIGIGDSRYIVDAVDNAGTWTLTLDRAWSDTDLPDTDSTFEIRIDDALVGMVDSVNETPDALDIDGYPDDSTIFYAEADFPANYLPGGLGAEGLTGRILQVIGGAGAGQQRMILGHTGDNGLILNGDWSTDLDSTSVFRIEIYDGLILPSVQVQINDNDFNGIQVDETVGFDDDDDVLNASDVVDDYDTITAVIEGGDGDQIGEWDVLNIKLSKVPTGDVTVNFIFDEDQLEILDATAIGSGPITSMIFSNTDTASIVVRAVDDGLREGFHNELIQFEVSGGDSDATSEQTDNFFYTEDNATYFVGLNHRPDPAAIGTTDGIISVTVDGVDIYALESESESAGDIRYVISGNKIIFTDDDLENPGLVSVSGPIIVEYKTTNDGFASTFNPPILVRMSDNDAPTVLVRETNGSTDLIEVDVDGIEDIAAELRGDTYQLVLTASPEDGKTVTLTLTPEITKTTRTGGIRHDAIQVILSNPDLDARMVDNGDGTFTVTFDDSNWDIPLTVGIEAIDDEVVDGGDTKEFAPGPNTLSGILGPVFVDGAGGSGSMDINNPLMLPDETNVKPANGDLLDISEDGRFLTVNYDDLVGSLAENGLTEIGELIDNTIEVTAVQDLENLLHSTIGQFRQIIGLTGDLAGTGDKEVVIEINEAYGFDSEAGESWTDIKSYAITAQSLNFFVDETIQIDVMFVDDSDSPADSTGTLTTTRLYGLNMGPDITIGDQLRPGGISYNDLEVIDINLGVGNNTLNVLGTYKRDDGYQSWTIIRSGDETIPWDSDPNRDGDEMGDVVNLFVNEQDMLLFGLNDEASNPEDALEVTDYTGPEPNAYAEIYSEGADFGGDDSLAGMQLQIIEVDGDNVTVKQSLNIVGNSADTLELEGEFIPDEIAGDPADFPDGYQFRIINPADGNIAVDLGKGDDILNGAPNWGPGGSALESTLRIIAFGGEGDDQITGGSGNDILFGDKGRVDFFNEEGAIVTRLGYAVDPILGFVTSYVDDTNGDDPDTLTDSGAAFPTPDELQDGLGSDDIGLRGLYVDVNNGFGFLQTPKLILGNDATSLTTEPFDDSLDPPGPEAGDESEYRISTYPEDQTDGVVRDPSLILTVDNGVGGNDLINAGAGNDQVFGGAGNDTIDAGDGDNMVAGDGARIDLTLPTGDLAVFDSEDPTPVISLLTSFRSIGFAYGGNDTITSGNGRDRIIGGAGSDTVHSGDNEDIIFGDNGKISYDDGVITTIETLDYVGGPTDGAGVYNDTLNGEGGNDIIFGGLQGSPDIINGGAGDDILLGDNGKLTYDADAGGDLSTLDTIESYQDGMGGADTISGEAGSDTILGGTGGDTIYGDDVSASNGSDDGGDLIIGDNAVIDLILNSVSRITSSIDDGTTGGNDIVEANAGADIVMGGYGGDMLDAGDGDNIVIGDDATLIYMGLAYFPAMPTVRPGDDNDASDIDEIISTSTTSGGGVDTITTLGGNDIIIGGREGDTIDAGDGDNLVIGDSGRIRAAAADAPQISGQPMTLGTVETTQFDDGGADIINTGTGRDIVFGGAGGDNIDVDAGDNLVIGDDGKIVYTGTDFGGSGVGDDSNPADIDEIVSTSTTAGGGADSITSLGGDDIVIGGREGDTVDAGDGNNVVIGDSGQILAAADNAPQISGQPITFGVIETTETDDGGADSITTGSGEDWVLGGYGGDTLYLGAGADIALGDNGELIFDRDVTVSVDGESVSIIENGGDDASTLDRIRTTAPTLGGNDTINGEAGGDILIGGTGSDWVMGDDLTGSHGDTDGADLIVGDQVDIGLVGNVLKGVITTERDTSDAGDGDVLIGNHDEDILIGSHGDDMIDGDIVSGDADLSDDLIFGDQVSLYNRDSDTTSLRYRVLSGDHIYGRSDIDGTDIESGSVLVTGGAYDQRNAIDTQTDNGETLIPSGSTSGWASWQIVELDHNTTVAALESNRYGDDYIAGNAGHDMIFGQLGNDVIQGDGSIESAIASVDPDSVGAERVDDGLIEVTPGQSVAATSLDVTASFEAVTDGDDYIEGNGGDDVIFGGLGQDDIVGDNSSMFSLDSIDERTPSGSDLIFGGSGERIDRNDLVGDSEADIVFNERHARDADAIAGDNANIYRLVGINGAEGSDPFLSFNYDADSNYEDRGDRRIIARAVDLLDYTPGGEDYDANASADIGFADEIHGESGDDFIYGMVGGDILFGDSEDDDLIGGYGADWISGGTGGDGILGDDGRIFTSRNTTSGESLYGVAGFANNELDLTISTPGNMQQAVINVSGELKKTVDLTPFKLTDSDYDADDPADADDILYGGWGDDFMHGGAGDDAMSGAEALEMFFDSPIPMDDVLRFGELRAGEFYDYDEYNALARIGGFLLNFNEAEGEAVDDDVSSDGNDRLFGDLGNDWIVGGTGQDRMYGGFGNDLLNADDDLSTNGGHNDVPDTDPSYEDIAYGGAGRDVLIGNTGGDRLIDWVGEFNSYLVPFAPFGAATVSRTLQPQLMDYLYDLSEGDGADPTRAADTGSDPDRNGEPYGELGVVVQKDFYWQDQTGAPADPQAGNIPGGARDVLRSADFNDGQNLTMFADSGEWTVDGSVLQVTATDIGGDAVAVLDLDDQLPSYFEIVATITMEKPKGGWKANSYVIFDYQSETDFKFAGIDASRDKMQLGHRTAEGWIIDAETSAKIRPGEFYNVLVAVNGTNVTVAVNGQDYFAHTYDPRVDADGWVYGLNDGMVGFGAENSKGTLDNIAVQVLPPEYTLNLTEDFEDADVQFLAVPVSGEWTLAGGEYQGVAQSGSRAISLLDVGMGHDGGLQENSVLDISATLNTEATSGIVFDYYSSDDFKYAGFSAEGDEIVIGHYKGGQWYVDSRSDYVVSAGVDYDLGLSIKGTTVDLSLRESSAENWQAKLGHVFNAVAVDGGFGLLVIEGSASFDSVSVATNDAFFSEHSDALMAKTLGAETEATPVSAEALNLLLVESKQRLARLMKLGDAEMALLDSVQIDFADLEGRVLAETSGLTITLDHNGAGHGWFVDATASMDEEFRSFTPQSGNRVATPSSEAAGQSDLLSVLVHELGHVLSLEHGTGFMDANLAAGERFLMPSEALATPQQGASLATKEAAQVQIFDEVLDRLYNPAEARLISMFNIQPAELENTEENTEFLIKIDDEGNSFTAENNKKPANPGVIASDVGSAGKIKAGVVNWSDKSNIVSLIKSKI</sequence>
<proteinExistence type="predicted"/>
<protein>
    <submittedName>
        <fullName evidence="6">Ca2+-binding RTX toxin-like protein</fullName>
    </submittedName>
</protein>
<keyword evidence="4" id="KW-0175">Coiled coil</keyword>
<dbReference type="NCBIfam" id="NF012209">
    <property type="entry name" value="LEPR-8K"/>
    <property type="match status" value="1"/>
</dbReference>
<evidence type="ECO:0000256" key="3">
    <source>
        <dbReference type="ARBA" id="ARBA00022837"/>
    </source>
</evidence>
<dbReference type="InterPro" id="IPR050557">
    <property type="entry name" value="RTX_toxin/Mannuronan_C5-epim"/>
</dbReference>
<keyword evidence="2" id="KW-0964">Secreted</keyword>
<feature type="region of interest" description="Disordered" evidence="5">
    <location>
        <begin position="5095"/>
        <end position="5117"/>
    </location>
</feature>